<evidence type="ECO:0000256" key="1">
    <source>
        <dbReference type="SAM" id="MobiDB-lite"/>
    </source>
</evidence>
<evidence type="ECO:0000313" key="3">
    <source>
        <dbReference type="Proteomes" id="UP001497453"/>
    </source>
</evidence>
<feature type="compositionally biased region" description="Basic residues" evidence="1">
    <location>
        <begin position="183"/>
        <end position="198"/>
    </location>
</feature>
<feature type="region of interest" description="Disordered" evidence="1">
    <location>
        <begin position="182"/>
        <end position="207"/>
    </location>
</feature>
<gene>
    <name evidence="2" type="ORF">GFSPODELE1_LOCUS4264</name>
</gene>
<reference evidence="3" key="1">
    <citation type="submission" date="2024-04" db="EMBL/GenBank/DDBJ databases">
        <authorList>
            <person name="Shaw F."/>
            <person name="Minotto A."/>
        </authorList>
    </citation>
    <scope>NUCLEOTIDE SEQUENCE [LARGE SCALE GENOMIC DNA]</scope>
</reference>
<feature type="region of interest" description="Disordered" evidence="1">
    <location>
        <begin position="1"/>
        <end position="20"/>
    </location>
</feature>
<proteinExistence type="predicted"/>
<dbReference type="Proteomes" id="UP001497453">
    <property type="component" value="Chromosome 2"/>
</dbReference>
<accession>A0ABP1D775</accession>
<protein>
    <submittedName>
        <fullName evidence="2">Uncharacterized protein</fullName>
    </submittedName>
</protein>
<evidence type="ECO:0000313" key="2">
    <source>
        <dbReference type="EMBL" id="CAL1702848.1"/>
    </source>
</evidence>
<dbReference type="EMBL" id="OZ037945">
    <property type="protein sequence ID" value="CAL1702848.1"/>
    <property type="molecule type" value="Genomic_DNA"/>
</dbReference>
<keyword evidence="3" id="KW-1185">Reference proteome</keyword>
<name>A0ABP1D775_9APHY</name>
<sequence>MTYYAGSNSGAPMPQSQVISGVPNQASLPAQNTTAYSQGTTVGQAPVVVQASVLTQPGPQGMAGGYSATQAPVVVQSGAGIPDGYGTNAYRGLGSSTAQPSVMVVQPQSQAAAPYAAGSSGYGYGSSYGGGLGGGHGGSTIAGGSSGYTSGAGGYPGVEANRSWSNAATVGSGSGSQVVVERPRRRHHHHHHRHHYPRSRSLDGYGSRYHRHCTSPYYDSDY</sequence>
<organism evidence="2 3">
    <name type="scientific">Somion occarium</name>
    <dbReference type="NCBI Taxonomy" id="3059160"/>
    <lineage>
        <taxon>Eukaryota</taxon>
        <taxon>Fungi</taxon>
        <taxon>Dikarya</taxon>
        <taxon>Basidiomycota</taxon>
        <taxon>Agaricomycotina</taxon>
        <taxon>Agaricomycetes</taxon>
        <taxon>Polyporales</taxon>
        <taxon>Cerrenaceae</taxon>
        <taxon>Somion</taxon>
    </lineage>
</organism>